<feature type="compositionally biased region" description="Basic and acidic residues" evidence="3">
    <location>
        <begin position="759"/>
        <end position="771"/>
    </location>
</feature>
<dbReference type="Gene3D" id="2.130.10.80">
    <property type="entry name" value="Galactose oxidase/kelch, beta-propeller"/>
    <property type="match status" value="1"/>
</dbReference>
<gene>
    <name evidence="4" type="ORF">LshimejAT787_0802050</name>
</gene>
<dbReference type="EMBL" id="BRPK01000008">
    <property type="protein sequence ID" value="GLB40334.1"/>
    <property type="molecule type" value="Genomic_DNA"/>
</dbReference>
<dbReference type="InterPro" id="IPR037293">
    <property type="entry name" value="Gal_Oxidase_central_sf"/>
</dbReference>
<feature type="compositionally biased region" description="Polar residues" evidence="3">
    <location>
        <begin position="928"/>
        <end position="937"/>
    </location>
</feature>
<sequence length="979" mass="104600">MNDALFVHGGKTDPFNSYSYTAAPNNGDILYLSLSASFDSSSPPWELLSISSNSSSAQGPSLSWHTLSAFNTSHVLLFGGKPGPESPTVLVGVADSAYLLDVLNPMEPLWITEPVAWANEPIRRVHHSSTTATSGSIYIIGGEKADGSNIAFSEHYIFHPEVPSFTQLPSDNGPRGITGHSSAMLPDGRLLVFGGYSQSSDSLLPLSVVWALDTSRPLQSWSLISVSNASLPSPRRAFAATVIKDGKVLIHGGSDAPLQGNFADGWILDTSVNPMAWAQVDALNQLGPRRDHFAVSYGNQVIFGFGYANDEPAPASLQIFDTDKGVFVTEFSPLPSSTTPTQTLPGASQTTKRPTPTGSSSGRGSHPSITVSPGPGDSNHGGGNGHGPGTQGSRTASIVVGTVLGVLGLLAGAYYVRRHRRSHADSERRFLTLEGSDDEGGESSNLARNIPAAGFSQDKQMSRSRQGWDFGVIGSLGLARIVSAVTGTRSTSHIPARRDMLADEDTRDFGMWYDAGRRDGTGSSSWSLRSIMGPRRTSHEPSIAGSIGEASWKEKIDPFADGSALARDEDTSFAGTARPQGRKQISIASAWSYRDPFADPIQEETSDHYSDDDDDGPSTQPYLHPIPPPLPALRTILPVSRVGHPLSPLTERTSQNTLSLNEPSNSVSSHTSLNSPFDTTSSQITSHTSHEAPTSAGPFGSSIIGATASNRPMKRSDSWWARFSRTSFLDRRPSESSRLKAMPEFRDPNPPPRLVAIEESVHSASPHDHAPKSRQPGASSGGPLPGISRHASRLQGGHNKSLTSVKTADTEAIERMAGTMDVAQLGRSDSRRTASSGATASLSIDTSRGSWVQEDAADGYGDPELMTFPSPVEMAEARFLSQQPDSYHSFTPAPASSLSPTSAMKHGSPPSSSVVAARIQDFERRQSQDLQAPPLTNTRRREERSKKPPYDTAVNYGLIPRASLFVANPDHRTRPSADS</sequence>
<evidence type="ECO:0000256" key="2">
    <source>
        <dbReference type="ARBA" id="ARBA00022737"/>
    </source>
</evidence>
<evidence type="ECO:0000313" key="4">
    <source>
        <dbReference type="EMBL" id="GLB40334.1"/>
    </source>
</evidence>
<dbReference type="OrthoDB" id="432528at2759"/>
<feature type="region of interest" description="Disordered" evidence="3">
    <location>
        <begin position="601"/>
        <end position="630"/>
    </location>
</feature>
<keyword evidence="5" id="KW-1185">Reference proteome</keyword>
<feature type="compositionally biased region" description="Basic and acidic residues" evidence="3">
    <location>
        <begin position="939"/>
        <end position="949"/>
    </location>
</feature>
<feature type="compositionally biased region" description="Low complexity" evidence="3">
    <location>
        <begin position="354"/>
        <end position="378"/>
    </location>
</feature>
<feature type="region of interest" description="Disordered" evidence="3">
    <location>
        <begin position="519"/>
        <end position="543"/>
    </location>
</feature>
<feature type="compositionally biased region" description="Low complexity" evidence="3">
    <location>
        <begin position="332"/>
        <end position="345"/>
    </location>
</feature>
<feature type="region of interest" description="Disordered" evidence="3">
    <location>
        <begin position="644"/>
        <end position="711"/>
    </location>
</feature>
<accession>A0A9P3PRR4</accession>
<dbReference type="Gene3D" id="2.120.10.80">
    <property type="entry name" value="Kelch-type beta propeller"/>
    <property type="match status" value="1"/>
</dbReference>
<feature type="region of interest" description="Disordered" evidence="3">
    <location>
        <begin position="883"/>
        <end position="954"/>
    </location>
</feature>
<evidence type="ECO:0000256" key="1">
    <source>
        <dbReference type="ARBA" id="ARBA00022441"/>
    </source>
</evidence>
<feature type="region of interest" description="Disordered" evidence="3">
    <location>
        <begin position="820"/>
        <end position="841"/>
    </location>
</feature>
<feature type="region of interest" description="Disordered" evidence="3">
    <location>
        <begin position="331"/>
        <end position="394"/>
    </location>
</feature>
<dbReference type="Pfam" id="PF24681">
    <property type="entry name" value="Kelch_KLHDC2_KLHL20_DRC7"/>
    <property type="match status" value="1"/>
</dbReference>
<keyword evidence="1" id="KW-0880">Kelch repeat</keyword>
<feature type="compositionally biased region" description="Polar residues" evidence="3">
    <location>
        <begin position="650"/>
        <end position="663"/>
    </location>
</feature>
<reference evidence="4" key="1">
    <citation type="submission" date="2022-07" db="EMBL/GenBank/DDBJ databases">
        <title>The genome of Lyophyllum shimeji provides insight into the initial evolution of ectomycorrhizal fungal genome.</title>
        <authorList>
            <person name="Kobayashi Y."/>
            <person name="Shibata T."/>
            <person name="Hirakawa H."/>
            <person name="Shigenobu S."/>
            <person name="Nishiyama T."/>
            <person name="Yamada A."/>
            <person name="Hasebe M."/>
            <person name="Kawaguchi M."/>
        </authorList>
    </citation>
    <scope>NUCLEOTIDE SEQUENCE</scope>
    <source>
        <strain evidence="4">AT787</strain>
    </source>
</reference>
<protein>
    <submittedName>
        <fullName evidence="4">Galactose oxidase, central domain</fullName>
    </submittedName>
</protein>
<feature type="compositionally biased region" description="Low complexity" evidence="3">
    <location>
        <begin position="664"/>
        <end position="687"/>
    </location>
</feature>
<dbReference type="Proteomes" id="UP001063166">
    <property type="component" value="Unassembled WGS sequence"/>
</dbReference>
<organism evidence="4 5">
    <name type="scientific">Lyophyllum shimeji</name>
    <name type="common">Hon-shimeji</name>
    <name type="synonym">Tricholoma shimeji</name>
    <dbReference type="NCBI Taxonomy" id="47721"/>
    <lineage>
        <taxon>Eukaryota</taxon>
        <taxon>Fungi</taxon>
        <taxon>Dikarya</taxon>
        <taxon>Basidiomycota</taxon>
        <taxon>Agaricomycotina</taxon>
        <taxon>Agaricomycetes</taxon>
        <taxon>Agaricomycetidae</taxon>
        <taxon>Agaricales</taxon>
        <taxon>Tricholomatineae</taxon>
        <taxon>Lyophyllaceae</taxon>
        <taxon>Lyophyllum</taxon>
    </lineage>
</organism>
<feature type="compositionally biased region" description="Basic and acidic residues" evidence="3">
    <location>
        <begin position="730"/>
        <end position="747"/>
    </location>
</feature>
<dbReference type="AlphaFoldDB" id="A0A9P3PRR4"/>
<keyword evidence="2" id="KW-0677">Repeat</keyword>
<dbReference type="SUPFAM" id="SSF117281">
    <property type="entry name" value="Kelch motif"/>
    <property type="match status" value="1"/>
</dbReference>
<feature type="region of interest" description="Disordered" evidence="3">
    <location>
        <begin position="730"/>
        <end position="806"/>
    </location>
</feature>
<feature type="compositionally biased region" description="Low complexity" evidence="3">
    <location>
        <begin position="889"/>
        <end position="903"/>
    </location>
</feature>
<proteinExistence type="predicted"/>
<dbReference type="InterPro" id="IPR015915">
    <property type="entry name" value="Kelch-typ_b-propeller"/>
</dbReference>
<name>A0A9P3PRR4_LYOSH</name>
<dbReference type="PANTHER" id="PTHR46093:SF18">
    <property type="entry name" value="FIBRONECTIN TYPE-III DOMAIN-CONTAINING PROTEIN"/>
    <property type="match status" value="1"/>
</dbReference>
<dbReference type="PANTHER" id="PTHR46093">
    <property type="entry name" value="ACYL-COA-BINDING DOMAIN-CONTAINING PROTEIN 5"/>
    <property type="match status" value="1"/>
</dbReference>
<feature type="region of interest" description="Disordered" evidence="3">
    <location>
        <begin position="432"/>
        <end position="461"/>
    </location>
</feature>
<evidence type="ECO:0000256" key="3">
    <source>
        <dbReference type="SAM" id="MobiDB-lite"/>
    </source>
</evidence>
<feature type="compositionally biased region" description="Gly residues" evidence="3">
    <location>
        <begin position="379"/>
        <end position="390"/>
    </location>
</feature>
<comment type="caution">
    <text evidence="4">The sequence shown here is derived from an EMBL/GenBank/DDBJ whole genome shotgun (WGS) entry which is preliminary data.</text>
</comment>
<evidence type="ECO:0000313" key="5">
    <source>
        <dbReference type="Proteomes" id="UP001063166"/>
    </source>
</evidence>